<evidence type="ECO:0000313" key="2">
    <source>
        <dbReference type="EMBL" id="OAS83427.1"/>
    </source>
</evidence>
<protein>
    <submittedName>
        <fullName evidence="2">Serine hydrolase</fullName>
    </submittedName>
</protein>
<dbReference type="SUPFAM" id="SSF56601">
    <property type="entry name" value="beta-lactamase/transpeptidase-like"/>
    <property type="match status" value="1"/>
</dbReference>
<dbReference type="GO" id="GO:0016787">
    <property type="term" value="F:hydrolase activity"/>
    <property type="evidence" value="ECO:0007669"/>
    <property type="project" value="UniProtKB-KW"/>
</dbReference>
<name>A0A179SNZ3_9BACI</name>
<organism evidence="2 3">
    <name type="scientific">Metabacillus litoralis</name>
    <dbReference type="NCBI Taxonomy" id="152268"/>
    <lineage>
        <taxon>Bacteria</taxon>
        <taxon>Bacillati</taxon>
        <taxon>Bacillota</taxon>
        <taxon>Bacilli</taxon>
        <taxon>Bacillales</taxon>
        <taxon>Bacillaceae</taxon>
        <taxon>Metabacillus</taxon>
    </lineage>
</organism>
<evidence type="ECO:0000259" key="1">
    <source>
        <dbReference type="Pfam" id="PF00144"/>
    </source>
</evidence>
<feature type="domain" description="Beta-lactamase-related" evidence="1">
    <location>
        <begin position="26"/>
        <end position="382"/>
    </location>
</feature>
<dbReference type="InterPro" id="IPR050789">
    <property type="entry name" value="Diverse_Enzym_Activities"/>
</dbReference>
<dbReference type="STRING" id="152268.A6K24_08765"/>
<dbReference type="PANTHER" id="PTHR43283">
    <property type="entry name" value="BETA-LACTAMASE-RELATED"/>
    <property type="match status" value="1"/>
</dbReference>
<sequence length="410" mass="46138">MIALTKELEMMNSIHKKLKPMLKDFVEKGPAGCACSVTHQGKTVFEDYVGMADIESQKPITEDTIYRIYSMTKVVTCTAALMLYERGHYLLNDPLEDYLPEFINPQVYRENDKGELYTTPAERSITVKDLFTMTSGLTYPGDANETERQLTKAMHVLEQQENLGEIVNARTISKKLASIPLAFDPGTRWHYSFSHDVLGAFIEVVSGKTFGQFLKDEIFDPLTMNDTFFRIPDDKKARLCSLYNRDENGNLSKNIEMDAHIQPDATFESGGGGLLSTLSDYSRFAHMLANGGELDGERIIGQKTINLMATNQLTTENSSNYNWNYLKGYGYGLGVRVMVDPALGGSNSSIGEFGWSGLLGTWVLIDPKEKLSAVYMQQMMPNLEAYHQPRLRSVIYGGEFEEISFYKLLN</sequence>
<dbReference type="EMBL" id="LWSG01000042">
    <property type="protein sequence ID" value="OAS83427.1"/>
    <property type="molecule type" value="Genomic_DNA"/>
</dbReference>
<dbReference type="Gene3D" id="3.40.710.10">
    <property type="entry name" value="DD-peptidase/beta-lactamase superfamily"/>
    <property type="match status" value="1"/>
</dbReference>
<comment type="caution">
    <text evidence="2">The sequence shown here is derived from an EMBL/GenBank/DDBJ whole genome shotgun (WGS) entry which is preliminary data.</text>
</comment>
<dbReference type="Proteomes" id="UP000078534">
    <property type="component" value="Unassembled WGS sequence"/>
</dbReference>
<evidence type="ECO:0000313" key="3">
    <source>
        <dbReference type="Proteomes" id="UP000078534"/>
    </source>
</evidence>
<keyword evidence="3" id="KW-1185">Reference proteome</keyword>
<proteinExistence type="predicted"/>
<dbReference type="PANTHER" id="PTHR43283:SF3">
    <property type="entry name" value="BETA-LACTAMASE FAMILY PROTEIN (AFU_ORTHOLOGUE AFUA_5G07500)"/>
    <property type="match status" value="1"/>
</dbReference>
<dbReference type="Pfam" id="PF00144">
    <property type="entry name" value="Beta-lactamase"/>
    <property type="match status" value="1"/>
</dbReference>
<dbReference type="InterPro" id="IPR001466">
    <property type="entry name" value="Beta-lactam-related"/>
</dbReference>
<keyword evidence="2" id="KW-0378">Hydrolase</keyword>
<gene>
    <name evidence="2" type="ORF">A6K24_08765</name>
</gene>
<accession>A0A179SNZ3</accession>
<reference evidence="3" key="1">
    <citation type="submission" date="2016-04" db="EMBL/GenBank/DDBJ databases">
        <authorList>
            <person name="Lyu Z."/>
            <person name="Lyu W."/>
        </authorList>
    </citation>
    <scope>NUCLEOTIDE SEQUENCE [LARGE SCALE GENOMIC DNA]</scope>
    <source>
        <strain evidence="3">C44</strain>
    </source>
</reference>
<dbReference type="InterPro" id="IPR012338">
    <property type="entry name" value="Beta-lactam/transpept-like"/>
</dbReference>
<dbReference type="AlphaFoldDB" id="A0A179SNZ3"/>